<dbReference type="SUPFAM" id="SSF53335">
    <property type="entry name" value="S-adenosyl-L-methionine-dependent methyltransferases"/>
    <property type="match status" value="2"/>
</dbReference>
<organism evidence="2">
    <name type="scientific">Desulfobacca acetoxidans</name>
    <dbReference type="NCBI Taxonomy" id="60893"/>
    <lineage>
        <taxon>Bacteria</taxon>
        <taxon>Pseudomonadati</taxon>
        <taxon>Thermodesulfobacteriota</taxon>
        <taxon>Desulfobaccia</taxon>
        <taxon>Desulfobaccales</taxon>
        <taxon>Desulfobaccaceae</taxon>
        <taxon>Desulfobacca</taxon>
    </lineage>
</organism>
<feature type="domain" description="Methyltransferase type 11" evidence="1">
    <location>
        <begin position="174"/>
        <end position="212"/>
    </location>
</feature>
<comment type="caution">
    <text evidence="2">The sequence shown here is derived from an EMBL/GenBank/DDBJ whole genome shotgun (WGS) entry which is preliminary data.</text>
</comment>
<dbReference type="CDD" id="cd02440">
    <property type="entry name" value="AdoMet_MTases"/>
    <property type="match status" value="1"/>
</dbReference>
<accession>A0A7C3Z2Y9</accession>
<keyword evidence="2" id="KW-0489">Methyltransferase</keyword>
<proteinExistence type="predicted"/>
<reference evidence="2" key="1">
    <citation type="journal article" date="2020" name="mSystems">
        <title>Genome- and Community-Level Interaction Insights into Carbon Utilization and Element Cycling Functions of Hydrothermarchaeota in Hydrothermal Sediment.</title>
        <authorList>
            <person name="Zhou Z."/>
            <person name="Liu Y."/>
            <person name="Xu W."/>
            <person name="Pan J."/>
            <person name="Luo Z.H."/>
            <person name="Li M."/>
        </authorList>
    </citation>
    <scope>NUCLEOTIDE SEQUENCE [LARGE SCALE GENOMIC DNA]</scope>
    <source>
        <strain evidence="2">SpSt-897</strain>
    </source>
</reference>
<evidence type="ECO:0000313" key="2">
    <source>
        <dbReference type="EMBL" id="HGF34148.1"/>
    </source>
</evidence>
<dbReference type="EMBL" id="DTMF01000178">
    <property type="protein sequence ID" value="HGF34148.1"/>
    <property type="molecule type" value="Genomic_DNA"/>
</dbReference>
<gene>
    <name evidence="2" type="ORF">ENW96_07130</name>
</gene>
<dbReference type="InterPro" id="IPR029063">
    <property type="entry name" value="SAM-dependent_MTases_sf"/>
</dbReference>
<name>A0A7C3Z2Y9_9BACT</name>
<dbReference type="Pfam" id="PF08241">
    <property type="entry name" value="Methyltransf_11"/>
    <property type="match status" value="1"/>
</dbReference>
<sequence length="311" mass="35153">MDLKTLEVLVKGLATYIPGYQRLLDKFGFSCPGGTISAEYCYSVWLAHLRLARENGLLTEPVVVAEIGPGNSLGVGLCALLTGAQIYYAFDLEAYSNTARNLQIFSELVRLLRSKSRDSLSGSGFPEDILTEERLARCLAPPRLDLIKQCIHRLNQPVAGFYLGYVVPWDDPTAVKENSVDIILSHAVMEHVDDPEAVYRVLHRWLKPGGFMSHLIDYRSHNLSRTWNGHWAYSEPLWRLMRSKRPYFINRLPHSAHAAAMQHCGFRIAGEIRTTDNSGLPREQLDCRFRRLSEEDLTTAIGHFQAVKPCL</sequence>
<evidence type="ECO:0000259" key="1">
    <source>
        <dbReference type="Pfam" id="PF08241"/>
    </source>
</evidence>
<dbReference type="GO" id="GO:0032259">
    <property type="term" value="P:methylation"/>
    <property type="evidence" value="ECO:0007669"/>
    <property type="project" value="UniProtKB-KW"/>
</dbReference>
<dbReference type="AlphaFoldDB" id="A0A7C3Z2Y9"/>
<keyword evidence="2" id="KW-0808">Transferase</keyword>
<dbReference type="GO" id="GO:0008757">
    <property type="term" value="F:S-adenosylmethionine-dependent methyltransferase activity"/>
    <property type="evidence" value="ECO:0007669"/>
    <property type="project" value="InterPro"/>
</dbReference>
<dbReference type="InterPro" id="IPR013216">
    <property type="entry name" value="Methyltransf_11"/>
</dbReference>
<dbReference type="Gene3D" id="3.40.50.150">
    <property type="entry name" value="Vaccinia Virus protein VP39"/>
    <property type="match status" value="1"/>
</dbReference>
<protein>
    <submittedName>
        <fullName evidence="2">Methyltransferase domain-containing protein</fullName>
    </submittedName>
</protein>